<evidence type="ECO:0000256" key="7">
    <source>
        <dbReference type="ARBA" id="ARBA00022777"/>
    </source>
</evidence>
<keyword evidence="4 9" id="KW-0762">Sugar transport</keyword>
<evidence type="ECO:0000256" key="4">
    <source>
        <dbReference type="ARBA" id="ARBA00022597"/>
    </source>
</evidence>
<organism evidence="9 10">
    <name type="scientific">Candidatus Enterococcus moelleringii</name>
    <dbReference type="NCBI Taxonomy" id="2815325"/>
    <lineage>
        <taxon>Bacteria</taxon>
        <taxon>Bacillati</taxon>
        <taxon>Bacillota</taxon>
        <taxon>Bacilli</taxon>
        <taxon>Lactobacillales</taxon>
        <taxon>Enterococcaceae</taxon>
        <taxon>Enterococcus</taxon>
    </lineage>
</organism>
<dbReference type="InterPro" id="IPR036662">
    <property type="entry name" value="PTS_EIIA_man-typ_sf"/>
</dbReference>
<keyword evidence="2" id="KW-0813">Transport</keyword>
<keyword evidence="10" id="KW-1185">Reference proteome</keyword>
<keyword evidence="5" id="KW-0808">Transferase</keyword>
<evidence type="ECO:0000313" key="10">
    <source>
        <dbReference type="Proteomes" id="UP000664601"/>
    </source>
</evidence>
<dbReference type="Proteomes" id="UP000664601">
    <property type="component" value="Unassembled WGS sequence"/>
</dbReference>
<dbReference type="InterPro" id="IPR004701">
    <property type="entry name" value="PTS_EIIA_man-typ"/>
</dbReference>
<dbReference type="RefSeq" id="WP_207675081.1">
    <property type="nucleotide sequence ID" value="NZ_JAFREM010000029.1"/>
</dbReference>
<dbReference type="SUPFAM" id="SSF53062">
    <property type="entry name" value="PTS system fructose IIA component-like"/>
    <property type="match status" value="1"/>
</dbReference>
<dbReference type="CDD" id="cd00006">
    <property type="entry name" value="PTS_IIA_man"/>
    <property type="match status" value="1"/>
</dbReference>
<evidence type="ECO:0000256" key="2">
    <source>
        <dbReference type="ARBA" id="ARBA00022448"/>
    </source>
</evidence>
<dbReference type="PROSITE" id="PS51096">
    <property type="entry name" value="PTS_EIIA_TYPE_4"/>
    <property type="match status" value="1"/>
</dbReference>
<evidence type="ECO:0000256" key="6">
    <source>
        <dbReference type="ARBA" id="ARBA00022683"/>
    </source>
</evidence>
<evidence type="ECO:0000313" key="9">
    <source>
        <dbReference type="EMBL" id="MBO1308095.1"/>
    </source>
</evidence>
<keyword evidence="7" id="KW-0418">Kinase</keyword>
<sequence length="143" mass="16058">MIQIIIATHGSLSEGFKDAVELIMGESENLHTFSLYQETGIDLFGDSILAKIESLPSKDGIVIFTDLFGASPYNQTTIKMKDLKNVNYRIISGVNLPMVIECLTLCKMGITLDELWQPVVNVGKEGIKDFRQEFEKHMMKRGD</sequence>
<dbReference type="EMBL" id="JAFREM010000029">
    <property type="protein sequence ID" value="MBO1308095.1"/>
    <property type="molecule type" value="Genomic_DNA"/>
</dbReference>
<name>A0ABS3LEN6_9ENTE</name>
<dbReference type="PANTHER" id="PTHR33799:SF1">
    <property type="entry name" value="PTS SYSTEM MANNOSE-SPECIFIC EIIAB COMPONENT-RELATED"/>
    <property type="match status" value="1"/>
</dbReference>
<dbReference type="PANTHER" id="PTHR33799">
    <property type="entry name" value="PTS PERMEASE-RELATED-RELATED"/>
    <property type="match status" value="1"/>
</dbReference>
<comment type="caution">
    <text evidence="9">The sequence shown here is derived from an EMBL/GenBank/DDBJ whole genome shotgun (WGS) entry which is preliminary data.</text>
</comment>
<accession>A0ABS3LEN6</accession>
<evidence type="ECO:0000259" key="8">
    <source>
        <dbReference type="PROSITE" id="PS51096"/>
    </source>
</evidence>
<evidence type="ECO:0000256" key="5">
    <source>
        <dbReference type="ARBA" id="ARBA00022679"/>
    </source>
</evidence>
<proteinExistence type="predicted"/>
<dbReference type="InterPro" id="IPR033887">
    <property type="entry name" value="PTS_IIA_man"/>
</dbReference>
<dbReference type="Pfam" id="PF03610">
    <property type="entry name" value="EIIA-man"/>
    <property type="match status" value="1"/>
</dbReference>
<gene>
    <name evidence="9" type="ORF">JZO70_18105</name>
</gene>
<dbReference type="InterPro" id="IPR051471">
    <property type="entry name" value="Bacterial_PTS_sugar_comp"/>
</dbReference>
<keyword evidence="3" id="KW-0963">Cytoplasm</keyword>
<protein>
    <submittedName>
        <fullName evidence="9">PTS sugar transporter subunit IIA</fullName>
    </submittedName>
</protein>
<keyword evidence="6" id="KW-0598">Phosphotransferase system</keyword>
<reference evidence="9 10" key="1">
    <citation type="submission" date="2021-03" db="EMBL/GenBank/DDBJ databases">
        <title>Enterococcal diversity collection.</title>
        <authorList>
            <person name="Gilmore M.S."/>
            <person name="Schwartzman J."/>
            <person name="Van Tyne D."/>
            <person name="Martin M."/>
            <person name="Earl A.M."/>
            <person name="Manson A.L."/>
            <person name="Straub T."/>
            <person name="Salamzade R."/>
            <person name="Saavedra J."/>
            <person name="Lebreton F."/>
            <person name="Prichula J."/>
            <person name="Schaufler K."/>
            <person name="Gaca A."/>
            <person name="Sgardioli B."/>
            <person name="Wagenaar J."/>
            <person name="Strong T."/>
        </authorList>
    </citation>
    <scope>NUCLEOTIDE SEQUENCE [LARGE SCALE GENOMIC DNA]</scope>
    <source>
        <strain evidence="9 10">669A</strain>
    </source>
</reference>
<feature type="domain" description="PTS EIIA type-4" evidence="8">
    <location>
        <begin position="1"/>
        <end position="127"/>
    </location>
</feature>
<comment type="subcellular location">
    <subcellularLocation>
        <location evidence="1">Cytoplasm</location>
    </subcellularLocation>
</comment>
<evidence type="ECO:0000256" key="3">
    <source>
        <dbReference type="ARBA" id="ARBA00022490"/>
    </source>
</evidence>
<dbReference type="Gene3D" id="3.40.50.510">
    <property type="entry name" value="Phosphotransferase system, mannose-type IIA component"/>
    <property type="match status" value="1"/>
</dbReference>
<evidence type="ECO:0000256" key="1">
    <source>
        <dbReference type="ARBA" id="ARBA00004496"/>
    </source>
</evidence>